<evidence type="ECO:0008006" key="2">
    <source>
        <dbReference type="Google" id="ProtNLM"/>
    </source>
</evidence>
<dbReference type="Gene3D" id="3.30.930.30">
    <property type="match status" value="1"/>
</dbReference>
<reference evidence="1" key="1">
    <citation type="submission" date="2015-06" db="EMBL/GenBank/DDBJ databases">
        <authorList>
            <person name="Joergensen T."/>
        </authorList>
    </citation>
    <scope>NUCLEOTIDE SEQUENCE</scope>
    <source>
        <plasmid evidence="1">pRGRH0412</plasmid>
    </source>
</reference>
<protein>
    <recommendedName>
        <fullName evidence="2">Plasmid recombination enzyme</fullName>
    </recommendedName>
</protein>
<organism evidence="1">
    <name type="scientific">uncultured prokaryote</name>
    <dbReference type="NCBI Taxonomy" id="198431"/>
    <lineage>
        <taxon>unclassified sequences</taxon>
        <taxon>environmental samples</taxon>
    </lineage>
</organism>
<dbReference type="CDD" id="cd17242">
    <property type="entry name" value="MobM_relaxase"/>
    <property type="match status" value="1"/>
</dbReference>
<proteinExistence type="predicted"/>
<dbReference type="EMBL" id="LN853058">
    <property type="protein sequence ID" value="CRY94949.1"/>
    <property type="molecule type" value="Genomic_DNA"/>
</dbReference>
<sequence>MSYQFGHIECYARSPKRGYNIHDIRREAERESGYCDHVANPEPPTIVYGCTPREAVELAEEWGEQERDARGRKLRRDAPVMLGGVLSYPRGGDHWEAFKNMSVRWLTEKYGSRLVSVIEHQDEANPHLHFYCVPRPGESFDVLHEGRAASAAIKRKTAQNGGQHHASEMKMAYNRAMRGWQDELHAGVGVHMGLARMGPRRSRLEGSGQWKAFTRALKAIVDAEMIARQANDNRRIELDQREIRLTDDVVEARGFLDSKEDELKAREAELAAKFDQYHRELSEAKNLLRSRSDEIRKERDAAHDERERLDQREAYLDSKEAEIDANTPDTIKAQNRAFKAMIHALVAGVPEAQLRELGKTMSREQRQHLMAVMESQGKGYSR</sequence>
<geneLocation type="plasmid" evidence="1">
    <name>pRGRH0412</name>
</geneLocation>
<name>A0A0H5Q0M1_9ZZZZ</name>
<dbReference type="AlphaFoldDB" id="A0A0H5Q0M1"/>
<evidence type="ECO:0000313" key="1">
    <source>
        <dbReference type="EMBL" id="CRY94949.1"/>
    </source>
</evidence>
<keyword evidence="1" id="KW-0614">Plasmid</keyword>
<reference evidence="1" key="2">
    <citation type="submission" date="2015-07" db="EMBL/GenBank/DDBJ databases">
        <title>Plasmids, circular viruses and viroids from rat gut.</title>
        <authorList>
            <person name="Jorgensen T.J."/>
            <person name="Hansen M.A."/>
            <person name="Xu Z."/>
            <person name="Tabak M.A."/>
            <person name="Sorensen S.J."/>
            <person name="Hansen L.H."/>
        </authorList>
    </citation>
    <scope>NUCLEOTIDE SEQUENCE</scope>
    <source>
        <plasmid evidence="1">pRGRH0412</plasmid>
    </source>
</reference>
<accession>A0A0H5Q0M1</accession>